<name>A0A8X6YQK0_9ARAC</name>
<comment type="caution">
    <text evidence="2">The sequence shown here is derived from an EMBL/GenBank/DDBJ whole genome shotgun (WGS) entry which is preliminary data.</text>
</comment>
<reference evidence="2" key="1">
    <citation type="submission" date="2020-08" db="EMBL/GenBank/DDBJ databases">
        <title>Multicomponent nature underlies the extraordinary mechanical properties of spider dragline silk.</title>
        <authorList>
            <person name="Kono N."/>
            <person name="Nakamura H."/>
            <person name="Mori M."/>
            <person name="Yoshida Y."/>
            <person name="Ohtoshi R."/>
            <person name="Malay A.D."/>
            <person name="Moran D.A.P."/>
            <person name="Tomita M."/>
            <person name="Numata K."/>
            <person name="Arakawa K."/>
        </authorList>
    </citation>
    <scope>NUCLEOTIDE SEQUENCE</scope>
</reference>
<protein>
    <submittedName>
        <fullName evidence="2">Uncharacterized protein</fullName>
    </submittedName>
</protein>
<feature type="region of interest" description="Disordered" evidence="1">
    <location>
        <begin position="1"/>
        <end position="24"/>
    </location>
</feature>
<dbReference type="Proteomes" id="UP000886998">
    <property type="component" value="Unassembled WGS sequence"/>
</dbReference>
<dbReference type="EMBL" id="BMAV01022422">
    <property type="protein sequence ID" value="GFY77335.1"/>
    <property type="molecule type" value="Genomic_DNA"/>
</dbReference>
<dbReference type="AlphaFoldDB" id="A0A8X6YQK0"/>
<organism evidence="2 3">
    <name type="scientific">Trichonephila inaurata madagascariensis</name>
    <dbReference type="NCBI Taxonomy" id="2747483"/>
    <lineage>
        <taxon>Eukaryota</taxon>
        <taxon>Metazoa</taxon>
        <taxon>Ecdysozoa</taxon>
        <taxon>Arthropoda</taxon>
        <taxon>Chelicerata</taxon>
        <taxon>Arachnida</taxon>
        <taxon>Araneae</taxon>
        <taxon>Araneomorphae</taxon>
        <taxon>Entelegynae</taxon>
        <taxon>Araneoidea</taxon>
        <taxon>Nephilidae</taxon>
        <taxon>Trichonephila</taxon>
        <taxon>Trichonephila inaurata</taxon>
    </lineage>
</organism>
<sequence>MNPKISKSYDPRRRRQEHFSSHQSEQLKVMIETAGREMFHLRLLHVLVMKGAKIFSGFSFFLHGRFRNRVFECASTPVAMATRDLEAGGSYHRNWGLRQVMVGNID</sequence>
<evidence type="ECO:0000256" key="1">
    <source>
        <dbReference type="SAM" id="MobiDB-lite"/>
    </source>
</evidence>
<accession>A0A8X6YQK0</accession>
<evidence type="ECO:0000313" key="2">
    <source>
        <dbReference type="EMBL" id="GFY77335.1"/>
    </source>
</evidence>
<proteinExistence type="predicted"/>
<gene>
    <name evidence="2" type="ORF">TNIN_176161</name>
</gene>
<keyword evidence="3" id="KW-1185">Reference proteome</keyword>
<evidence type="ECO:0000313" key="3">
    <source>
        <dbReference type="Proteomes" id="UP000886998"/>
    </source>
</evidence>